<dbReference type="PANTHER" id="PTHR11079:SF162">
    <property type="entry name" value="RIBOFLAVIN BIOSYNTHESIS PROTEIN PYRD, CHLOROPLASTIC"/>
    <property type="match status" value="1"/>
</dbReference>
<evidence type="ECO:0000256" key="5">
    <source>
        <dbReference type="ARBA" id="ARBA00013173"/>
    </source>
</evidence>
<keyword evidence="6" id="KW-0686">Riboflavin biosynthesis</keyword>
<comment type="caution">
    <text evidence="14">The sequence shown here is derived from an EMBL/GenBank/DDBJ whole genome shotgun (WGS) entry which is preliminary data.</text>
</comment>
<keyword evidence="8" id="KW-0378">Hydrolase</keyword>
<evidence type="ECO:0000259" key="13">
    <source>
        <dbReference type="PROSITE" id="PS51747"/>
    </source>
</evidence>
<evidence type="ECO:0000256" key="2">
    <source>
        <dbReference type="ARBA" id="ARBA00004882"/>
    </source>
</evidence>
<dbReference type="SUPFAM" id="SSF53597">
    <property type="entry name" value="Dihydrofolate reductase-like"/>
    <property type="match status" value="1"/>
</dbReference>
<dbReference type="GO" id="GO:0008270">
    <property type="term" value="F:zinc ion binding"/>
    <property type="evidence" value="ECO:0007669"/>
    <property type="project" value="InterPro"/>
</dbReference>
<evidence type="ECO:0000256" key="4">
    <source>
        <dbReference type="ARBA" id="ARBA00012766"/>
    </source>
</evidence>
<evidence type="ECO:0000256" key="7">
    <source>
        <dbReference type="ARBA" id="ARBA00022723"/>
    </source>
</evidence>
<evidence type="ECO:0000313" key="15">
    <source>
        <dbReference type="Proteomes" id="UP000822688"/>
    </source>
</evidence>
<dbReference type="Gene3D" id="3.40.430.10">
    <property type="entry name" value="Dihydrofolate Reductase, subunit A"/>
    <property type="match status" value="1"/>
</dbReference>
<keyword evidence="7" id="KW-0479">Metal-binding</keyword>
<dbReference type="Proteomes" id="UP000822688">
    <property type="component" value="Chromosome 9"/>
</dbReference>
<dbReference type="GO" id="GO:0008703">
    <property type="term" value="F:5-amino-6-(5-phosphoribosylamino)uracil reductase activity"/>
    <property type="evidence" value="ECO:0007669"/>
    <property type="project" value="UniProtKB-EC"/>
</dbReference>
<dbReference type="GO" id="GO:0009231">
    <property type="term" value="P:riboflavin biosynthetic process"/>
    <property type="evidence" value="ECO:0007669"/>
    <property type="project" value="UniProtKB-KW"/>
</dbReference>
<evidence type="ECO:0000256" key="6">
    <source>
        <dbReference type="ARBA" id="ARBA00022619"/>
    </source>
</evidence>
<keyword evidence="15" id="KW-1185">Reference proteome</keyword>
<feature type="domain" description="CMP/dCMP-type deaminase" evidence="13">
    <location>
        <begin position="123"/>
        <end position="245"/>
    </location>
</feature>
<evidence type="ECO:0000256" key="11">
    <source>
        <dbReference type="ARBA" id="ARBA00058389"/>
    </source>
</evidence>
<dbReference type="AlphaFoldDB" id="A0A8T0GQA4"/>
<evidence type="ECO:0000313" key="14">
    <source>
        <dbReference type="EMBL" id="KAG0560767.1"/>
    </source>
</evidence>
<dbReference type="CDD" id="cd01284">
    <property type="entry name" value="Riboflavin_deaminase-reductase"/>
    <property type="match status" value="1"/>
</dbReference>
<evidence type="ECO:0000256" key="8">
    <source>
        <dbReference type="ARBA" id="ARBA00022801"/>
    </source>
</evidence>
<organism evidence="14 15">
    <name type="scientific">Ceratodon purpureus</name>
    <name type="common">Fire moss</name>
    <name type="synonym">Dicranum purpureum</name>
    <dbReference type="NCBI Taxonomy" id="3225"/>
    <lineage>
        <taxon>Eukaryota</taxon>
        <taxon>Viridiplantae</taxon>
        <taxon>Streptophyta</taxon>
        <taxon>Embryophyta</taxon>
        <taxon>Bryophyta</taxon>
        <taxon>Bryophytina</taxon>
        <taxon>Bryopsida</taxon>
        <taxon>Dicranidae</taxon>
        <taxon>Pseudoditrichales</taxon>
        <taxon>Ditrichaceae</taxon>
        <taxon>Ceratodon</taxon>
    </lineage>
</organism>
<comment type="cofactor">
    <cofactor evidence="1">
        <name>Zn(2+)</name>
        <dbReference type="ChEBI" id="CHEBI:29105"/>
    </cofactor>
</comment>
<evidence type="ECO:0000256" key="9">
    <source>
        <dbReference type="ARBA" id="ARBA00022833"/>
    </source>
</evidence>
<dbReference type="FunFam" id="3.40.140.10:FF:000025">
    <property type="entry name" value="Riboflavin biosynthesis protein RibD"/>
    <property type="match status" value="1"/>
</dbReference>
<evidence type="ECO:0000256" key="10">
    <source>
        <dbReference type="ARBA" id="ARBA00023268"/>
    </source>
</evidence>
<proteinExistence type="predicted"/>
<dbReference type="GO" id="GO:0008835">
    <property type="term" value="F:diaminohydroxyphosphoribosylaminopyrimidine deaminase activity"/>
    <property type="evidence" value="ECO:0007669"/>
    <property type="project" value="UniProtKB-EC"/>
</dbReference>
<dbReference type="InterPro" id="IPR024072">
    <property type="entry name" value="DHFR-like_dom_sf"/>
</dbReference>
<dbReference type="PANTHER" id="PTHR11079">
    <property type="entry name" value="CYTOSINE DEAMINASE FAMILY MEMBER"/>
    <property type="match status" value="1"/>
</dbReference>
<keyword evidence="10" id="KW-0511">Multifunctional enzyme</keyword>
<evidence type="ECO:0000256" key="3">
    <source>
        <dbReference type="ARBA" id="ARBA00004910"/>
    </source>
</evidence>
<dbReference type="SUPFAM" id="SSF53927">
    <property type="entry name" value="Cytidine deaminase-like"/>
    <property type="match status" value="1"/>
</dbReference>
<dbReference type="EC" id="1.1.1.193" evidence="5"/>
<dbReference type="PROSITE" id="PS00903">
    <property type="entry name" value="CYT_DCMP_DEAMINASES_1"/>
    <property type="match status" value="1"/>
</dbReference>
<reference evidence="14" key="1">
    <citation type="submission" date="2020-06" db="EMBL/GenBank/DDBJ databases">
        <title>WGS assembly of Ceratodon purpureus strain R40.</title>
        <authorList>
            <person name="Carey S.B."/>
            <person name="Jenkins J."/>
            <person name="Shu S."/>
            <person name="Lovell J.T."/>
            <person name="Sreedasyam A."/>
            <person name="Maumus F."/>
            <person name="Tiley G.P."/>
            <person name="Fernandez-Pozo N."/>
            <person name="Barry K."/>
            <person name="Chen C."/>
            <person name="Wang M."/>
            <person name="Lipzen A."/>
            <person name="Daum C."/>
            <person name="Saski C.A."/>
            <person name="Payton A.C."/>
            <person name="Mcbreen J.C."/>
            <person name="Conrad R.E."/>
            <person name="Kollar L.M."/>
            <person name="Olsson S."/>
            <person name="Huttunen S."/>
            <person name="Landis J.B."/>
            <person name="Wickett N.J."/>
            <person name="Johnson M.G."/>
            <person name="Rensing S.A."/>
            <person name="Grimwood J."/>
            <person name="Schmutz J."/>
            <person name="Mcdaniel S.F."/>
        </authorList>
    </citation>
    <scope>NUCLEOTIDE SEQUENCE</scope>
    <source>
        <strain evidence="14">R40</strain>
    </source>
</reference>
<evidence type="ECO:0000256" key="12">
    <source>
        <dbReference type="ARBA" id="ARBA00070721"/>
    </source>
</evidence>
<dbReference type="NCBIfam" id="TIGR00326">
    <property type="entry name" value="eubact_ribD"/>
    <property type="match status" value="1"/>
</dbReference>
<dbReference type="Pfam" id="PF00383">
    <property type="entry name" value="dCMP_cyt_deam_1"/>
    <property type="match status" value="1"/>
</dbReference>
<dbReference type="InterPro" id="IPR016192">
    <property type="entry name" value="APOBEC/CMP_deaminase_Zn-bd"/>
</dbReference>
<dbReference type="Gene3D" id="3.40.140.10">
    <property type="entry name" value="Cytidine Deaminase, domain 2"/>
    <property type="match status" value="1"/>
</dbReference>
<dbReference type="InterPro" id="IPR016193">
    <property type="entry name" value="Cytidine_deaminase-like"/>
</dbReference>
<dbReference type="EC" id="3.5.4.26" evidence="4"/>
<comment type="function">
    <text evidence="11">Monofunctional pyrimidine deaminase involved in the riboflavin biosynthesis pathway. Also has a reductase domain that lacks catalytically essential substrate-binding residues.</text>
</comment>
<sequence>MCIIVNSAAMPPFSPSVQSGNIATSSRMASASTSLAVLHLPVFQVDATARRCENSRRRWRTSHARISLSSSSAADPSAFTIRSRRVILPKRLVAREMMMSMKCALTATPSASGEDTLPQGASEVDAAYMRMCVDLAREAIGKTSPNPIVGCVIVKDGRIVGRGFHPKAGEPHAEVFALREAGPLAQGATAYVSLEPCNHHGRTPPCSQALVKAKLKRVVVGVVDPNPQVGGKGIKTLRSAGIEVVVGVEEALCWKTNEVFMHRMRTGQPFVTLRYSMSMDGGFLGNIGVSNVQGGLYSKLLQENDAVIITDAAVYDDPIILSSEPNAKQPLRVILARSLDLPVESKVFDTSCAKTLVLADQQACLENIQSKNADGKSLEDKLQARGVDVVMMKDLTLEHVLSVCYQRGATSVLLDSRGPVFSGLENFLGQQAVDELAAQKVVVQVAPVFLGENRTEPGFRMPHDDLLMLESVSSHMVGQDVVIEGYFQQP</sequence>
<dbReference type="Pfam" id="PF01872">
    <property type="entry name" value="RibD_C"/>
    <property type="match status" value="1"/>
</dbReference>
<dbReference type="EMBL" id="CM026430">
    <property type="protein sequence ID" value="KAG0560767.1"/>
    <property type="molecule type" value="Genomic_DNA"/>
</dbReference>
<comment type="pathway">
    <text evidence="3">Cofactor biosynthesis; riboflavin biosynthesis; 5-amino-6-(D-ribitylamino)uracil from GTP: step 3/4.</text>
</comment>
<dbReference type="PROSITE" id="PS51747">
    <property type="entry name" value="CYT_DCMP_DEAMINASES_2"/>
    <property type="match status" value="1"/>
</dbReference>
<comment type="pathway">
    <text evidence="2">Cofactor biosynthesis; riboflavin biosynthesis; 5-amino-6-(D-ribitylamino)uracil from GTP: step 2/4.</text>
</comment>
<protein>
    <recommendedName>
        <fullName evidence="12">Riboflavin biosynthesis protein PYRD, chloroplastic</fullName>
        <ecNumber evidence="5">1.1.1.193</ecNumber>
        <ecNumber evidence="4">3.5.4.26</ecNumber>
    </recommendedName>
</protein>
<gene>
    <name evidence="14" type="ORF">KC19_9G011700</name>
</gene>
<keyword evidence="9" id="KW-0862">Zinc</keyword>
<dbReference type="InterPro" id="IPR002734">
    <property type="entry name" value="RibDG_C"/>
</dbReference>
<accession>A0A8T0GQA4</accession>
<name>A0A8T0GQA4_CERPU</name>
<dbReference type="InterPro" id="IPR002125">
    <property type="entry name" value="CMP_dCMP_dom"/>
</dbReference>
<evidence type="ECO:0000256" key="1">
    <source>
        <dbReference type="ARBA" id="ARBA00001947"/>
    </source>
</evidence>
<dbReference type="InterPro" id="IPR004794">
    <property type="entry name" value="Eubact_RibD"/>
</dbReference>